<feature type="region of interest" description="Disordered" evidence="1">
    <location>
        <begin position="1"/>
        <end position="88"/>
    </location>
</feature>
<dbReference type="KEGG" id="azc:AZC_4118"/>
<reference evidence="2 3" key="4">
    <citation type="journal article" date="2009" name="Appl. Environ. Microbiol.">
        <title>Comparative genome-wide transcriptional profiling of Azorhizobium caulinodans ORS571 grown under free-living and symbiotic conditions.</title>
        <authorList>
            <person name="Tsukada S."/>
            <person name="Aono T."/>
            <person name="Akiba N."/>
            <person name="Lee KB."/>
            <person name="Liu CT."/>
            <person name="Toyazaki H."/>
            <person name="Oyaizu H."/>
        </authorList>
    </citation>
    <scope>NUCLEOTIDE SEQUENCE [LARGE SCALE GENOMIC DNA]</scope>
    <source>
        <strain evidence="3">ATCC 43989 / DSM 5975 / JCM 20966 / LMG 6465 / NBRC 14845 / NCIMB 13405 / ORS 571</strain>
    </source>
</reference>
<sequence>MAMTAHATPRKPERALDETLKETFPASDPPAPGHFTGAEDTPDTKPAASADKEAESDLLDEALEDTFPASDPPAITIKHGKDDADPRD</sequence>
<evidence type="ECO:0000256" key="1">
    <source>
        <dbReference type="SAM" id="MobiDB-lite"/>
    </source>
</evidence>
<dbReference type="STRING" id="438753.AZC_4118"/>
<reference evidence="2 3" key="1">
    <citation type="journal article" date="2007" name="Appl. Environ. Microbiol.">
        <title>Rhizobial factors required for stem nodule maturation and maintenance in Sesbania rostrata-Azorhizobium caulinodans ORS571 symbiosis.</title>
        <authorList>
            <person name="Suzuki S."/>
            <person name="Aono T."/>
            <person name="Lee KB."/>
            <person name="Suzuki T."/>
            <person name="Liu CT."/>
            <person name="Miwa H."/>
            <person name="Wakao S."/>
            <person name="Iki T."/>
            <person name="Oyaizu H."/>
        </authorList>
    </citation>
    <scope>NUCLEOTIDE SEQUENCE [LARGE SCALE GENOMIC DNA]</scope>
    <source>
        <strain evidence="3">ATCC 43989 / DSM 5975 / JCM 20966 / LMG 6465 / NBRC 14845 / NCIMB 13405 / ORS 571</strain>
    </source>
</reference>
<protein>
    <submittedName>
        <fullName evidence="2">Uncharacterized protein</fullName>
    </submittedName>
</protein>
<keyword evidence="3" id="KW-1185">Reference proteome</keyword>
<name>A8HRZ5_AZOC5</name>
<dbReference type="AlphaFoldDB" id="A8HRZ5"/>
<gene>
    <name evidence="2" type="ordered locus">AZC_4118</name>
</gene>
<feature type="compositionally biased region" description="Basic and acidic residues" evidence="1">
    <location>
        <begin position="79"/>
        <end position="88"/>
    </location>
</feature>
<feature type="compositionally biased region" description="Basic and acidic residues" evidence="1">
    <location>
        <begin position="10"/>
        <end position="21"/>
    </location>
</feature>
<organism evidence="2 3">
    <name type="scientific">Azorhizobium caulinodans (strain ATCC 43989 / DSM 5975 / JCM 20966 / LMG 6465 / NBRC 14845 / NCIMB 13405 / ORS 571)</name>
    <dbReference type="NCBI Taxonomy" id="438753"/>
    <lineage>
        <taxon>Bacteria</taxon>
        <taxon>Pseudomonadati</taxon>
        <taxon>Pseudomonadota</taxon>
        <taxon>Alphaproteobacteria</taxon>
        <taxon>Hyphomicrobiales</taxon>
        <taxon>Xanthobacteraceae</taxon>
        <taxon>Azorhizobium</taxon>
    </lineage>
</organism>
<evidence type="ECO:0000313" key="3">
    <source>
        <dbReference type="Proteomes" id="UP000000270"/>
    </source>
</evidence>
<proteinExistence type="predicted"/>
<dbReference type="HOGENOM" id="CLU_195278_0_0_5"/>
<reference evidence="2 3" key="3">
    <citation type="journal article" date="2008" name="BMC Genomics">
        <title>The genome of the versatile nitrogen fixer Azorhizobium caulinodans ORS571.</title>
        <authorList>
            <person name="Lee KB."/>
            <person name="Backer P.D."/>
            <person name="Aono T."/>
            <person name="Liu CT."/>
            <person name="Suzuki S."/>
            <person name="Suzuki T."/>
            <person name="Kaneko T."/>
            <person name="Yamada M."/>
            <person name="Tabata S."/>
            <person name="Kupfer D.M."/>
            <person name="Najar F.Z."/>
            <person name="Wiley G.B."/>
            <person name="Roe B."/>
            <person name="Binnewies T.T."/>
            <person name="Ussery D.W."/>
            <person name="D'Haeze W."/>
            <person name="Herder J.D."/>
            <person name="Gevers D."/>
            <person name="Vereecke D."/>
            <person name="Holsters M."/>
            <person name="Oyaizu H."/>
        </authorList>
    </citation>
    <scope>NUCLEOTIDE SEQUENCE [LARGE SCALE GENOMIC DNA]</scope>
    <source>
        <strain evidence="3">ATCC 43989 / DSM 5975 / JCM 20966 / LMG 6465 / NBRC 14845 / NCIMB 13405 / ORS 571</strain>
    </source>
</reference>
<accession>A8HRZ5</accession>
<evidence type="ECO:0000313" key="2">
    <source>
        <dbReference type="EMBL" id="BAF90116.1"/>
    </source>
</evidence>
<dbReference type="Proteomes" id="UP000000270">
    <property type="component" value="Chromosome"/>
</dbReference>
<dbReference type="EMBL" id="AP009384">
    <property type="protein sequence ID" value="BAF90116.1"/>
    <property type="molecule type" value="Genomic_DNA"/>
</dbReference>
<reference evidence="2 3" key="5">
    <citation type="journal article" date="2010" name="Appl. Environ. Microbiol.">
        <title>phrR-like gene praR of Azorhizobium caulinodans ORS571 is essential for symbiosis with Sesbania rostrata and is involved in expression of reb genes.</title>
        <authorList>
            <person name="Akiba N."/>
            <person name="Aono T."/>
            <person name="Toyazaki H."/>
            <person name="Sato S."/>
            <person name="Oyaizu H."/>
        </authorList>
    </citation>
    <scope>NUCLEOTIDE SEQUENCE [LARGE SCALE GENOMIC DNA]</scope>
    <source>
        <strain evidence="3">ATCC 43989 / DSM 5975 / JCM 20966 / LMG 6465 / NBRC 14845 / NCIMB 13405 / ORS 571</strain>
    </source>
</reference>
<reference evidence="2 3" key="6">
    <citation type="journal article" date="2011" name="Appl. Environ. Microbiol.">
        <title>Involvement of the azorhizobial chromosome partition gene (parA) in the onset of bacteroid differentiation during Sesbania rostrata stem nodule development.</title>
        <authorList>
            <person name="Liu CT."/>
            <person name="Lee KB."/>
            <person name="Wang YS."/>
            <person name="Peng MH."/>
            <person name="Lee KT."/>
            <person name="Suzuki S."/>
            <person name="Suzuki T."/>
            <person name="Oyaizu H."/>
        </authorList>
    </citation>
    <scope>NUCLEOTIDE SEQUENCE [LARGE SCALE GENOMIC DNA]</scope>
    <source>
        <strain evidence="3">ATCC 43989 / DSM 5975 / JCM 20966 / LMG 6465 / NBRC 14845 / NCIMB 13405 / ORS 571</strain>
    </source>
</reference>
<reference evidence="3" key="2">
    <citation type="submission" date="2007-04" db="EMBL/GenBank/DDBJ databases">
        <title>Complete genome sequence of the nitrogen-fixing bacterium Azorhizobium caulinodans ORS571.</title>
        <authorList>
            <person name="Lee K.B."/>
            <person name="Backer P.D."/>
            <person name="Aono T."/>
            <person name="Liu C.T."/>
            <person name="Suzuki S."/>
            <person name="Suzuki T."/>
            <person name="Kaneko T."/>
            <person name="Yamada M."/>
            <person name="Tabata S."/>
            <person name="Kupfer D.M."/>
            <person name="Najar F.Z."/>
            <person name="Wiley G.B."/>
            <person name="Roe B."/>
            <person name="Binnewies T."/>
            <person name="Ussery D."/>
            <person name="Vereecke D."/>
            <person name="Gevers D."/>
            <person name="Holsters M."/>
            <person name="Oyaizu H."/>
        </authorList>
    </citation>
    <scope>NUCLEOTIDE SEQUENCE [LARGE SCALE GENOMIC DNA]</scope>
    <source>
        <strain evidence="3">ATCC 43989 / DSM 5975 / JCM 20966 / LMG 6465 / NBRC 14845 / NCIMB 13405 / ORS 571</strain>
    </source>
</reference>
<dbReference type="eggNOG" id="ENOG50307TP">
    <property type="taxonomic scope" value="Bacteria"/>
</dbReference>